<organism evidence="1 2">
    <name type="scientific">Polypedilum vanderplanki</name>
    <name type="common">Sleeping chironomid midge</name>
    <dbReference type="NCBI Taxonomy" id="319348"/>
    <lineage>
        <taxon>Eukaryota</taxon>
        <taxon>Metazoa</taxon>
        <taxon>Ecdysozoa</taxon>
        <taxon>Arthropoda</taxon>
        <taxon>Hexapoda</taxon>
        <taxon>Insecta</taxon>
        <taxon>Pterygota</taxon>
        <taxon>Neoptera</taxon>
        <taxon>Endopterygota</taxon>
        <taxon>Diptera</taxon>
        <taxon>Nematocera</taxon>
        <taxon>Chironomoidea</taxon>
        <taxon>Chironomidae</taxon>
        <taxon>Chironominae</taxon>
        <taxon>Polypedilum</taxon>
        <taxon>Polypedilum</taxon>
    </lineage>
</organism>
<dbReference type="Proteomes" id="UP001107558">
    <property type="component" value="Unassembled WGS sequence"/>
</dbReference>
<protein>
    <submittedName>
        <fullName evidence="1">Uncharacterized protein</fullName>
    </submittedName>
</protein>
<proteinExistence type="predicted"/>
<dbReference type="EMBL" id="JADBJN010000014">
    <property type="protein sequence ID" value="KAG5666248.1"/>
    <property type="molecule type" value="Genomic_DNA"/>
</dbReference>
<name>A0A9J6B9H5_POLVA</name>
<reference evidence="1" key="1">
    <citation type="submission" date="2021-03" db="EMBL/GenBank/DDBJ databases">
        <title>Chromosome level genome of the anhydrobiotic midge Polypedilum vanderplanki.</title>
        <authorList>
            <person name="Yoshida Y."/>
            <person name="Kikawada T."/>
            <person name="Gusev O."/>
        </authorList>
    </citation>
    <scope>NUCLEOTIDE SEQUENCE</scope>
    <source>
        <strain evidence="1">NIAS01</strain>
        <tissue evidence="1">Whole body or cell culture</tissue>
    </source>
</reference>
<gene>
    <name evidence="1" type="ORF">PVAND_017629</name>
</gene>
<comment type="caution">
    <text evidence="1">The sequence shown here is derived from an EMBL/GenBank/DDBJ whole genome shotgun (WGS) entry which is preliminary data.</text>
</comment>
<evidence type="ECO:0000313" key="2">
    <source>
        <dbReference type="Proteomes" id="UP001107558"/>
    </source>
</evidence>
<evidence type="ECO:0000313" key="1">
    <source>
        <dbReference type="EMBL" id="KAG5666248.1"/>
    </source>
</evidence>
<keyword evidence="2" id="KW-1185">Reference proteome</keyword>
<accession>A0A9J6B9H5</accession>
<dbReference type="AlphaFoldDB" id="A0A9J6B9H5"/>
<sequence>MKVVTLDDLKRMLENNSLVCRELQGNLIIKEQYHLDRKQDSFIFCESVNYFEIIEIFYGRRPIEFMRQRLIDISHLKNLQFTRGYISRRMTSNEIFAKLYIWREEDGDEINLNRSRHYYVYKKEDETLVLTPSYIRGHVENNRRISFFYDLESCKKIIERFLSNQ</sequence>